<dbReference type="FunFam" id="3.30.160.60:FF:000557">
    <property type="entry name" value="zinc finger and SCAN domain-containing protein 29"/>
    <property type="match status" value="1"/>
</dbReference>
<dbReference type="InterPro" id="IPR036236">
    <property type="entry name" value="Znf_C2H2_sf"/>
</dbReference>
<dbReference type="FunFam" id="3.30.160.60:FF:000912">
    <property type="entry name" value="Zinc finger protein 660"/>
    <property type="match status" value="1"/>
</dbReference>
<evidence type="ECO:0000259" key="14">
    <source>
        <dbReference type="PROSITE" id="PS50157"/>
    </source>
</evidence>
<evidence type="ECO:0000256" key="10">
    <source>
        <dbReference type="ARBA" id="ARBA00023242"/>
    </source>
</evidence>
<feature type="domain" description="C2H2-type" evidence="14">
    <location>
        <begin position="385"/>
        <end position="412"/>
    </location>
</feature>
<evidence type="ECO:0000313" key="16">
    <source>
        <dbReference type="Proteomes" id="UP000824540"/>
    </source>
</evidence>
<dbReference type="FunFam" id="3.30.160.60:FF:000100">
    <property type="entry name" value="Zinc finger 45-like"/>
    <property type="match status" value="1"/>
</dbReference>
<dbReference type="PANTHER" id="PTHR14003">
    <property type="entry name" value="TRANSCRIPTIONAL REPRESSOR PROTEIN YY"/>
    <property type="match status" value="1"/>
</dbReference>
<proteinExistence type="inferred from homology"/>
<feature type="domain" description="C2H2-type" evidence="14">
    <location>
        <begin position="413"/>
        <end position="440"/>
    </location>
</feature>
<keyword evidence="12" id="KW-0175">Coiled coil</keyword>
<dbReference type="GO" id="GO:0000785">
    <property type="term" value="C:chromatin"/>
    <property type="evidence" value="ECO:0007669"/>
    <property type="project" value="TreeGrafter"/>
</dbReference>
<evidence type="ECO:0000256" key="13">
    <source>
        <dbReference type="SAM" id="MobiDB-lite"/>
    </source>
</evidence>
<feature type="coiled-coil region" evidence="12">
    <location>
        <begin position="1"/>
        <end position="28"/>
    </location>
</feature>
<evidence type="ECO:0000256" key="12">
    <source>
        <dbReference type="SAM" id="Coils"/>
    </source>
</evidence>
<dbReference type="GO" id="GO:0008270">
    <property type="term" value="F:zinc ion binding"/>
    <property type="evidence" value="ECO:0007669"/>
    <property type="project" value="UniProtKB-KW"/>
</dbReference>
<keyword evidence="16" id="KW-1185">Reference proteome</keyword>
<dbReference type="SUPFAM" id="SSF57667">
    <property type="entry name" value="beta-beta-alpha zinc fingers"/>
    <property type="match status" value="2"/>
</dbReference>
<dbReference type="Pfam" id="PF00096">
    <property type="entry name" value="zf-C2H2"/>
    <property type="match status" value="2"/>
</dbReference>
<comment type="subcellular location">
    <subcellularLocation>
        <location evidence="1">Nucleus</location>
    </subcellularLocation>
</comment>
<dbReference type="OrthoDB" id="3437960at2759"/>
<dbReference type="InterPro" id="IPR013087">
    <property type="entry name" value="Znf_C2H2_type"/>
</dbReference>
<dbReference type="EMBL" id="JAFBMS010000008">
    <property type="protein sequence ID" value="KAG9350008.1"/>
    <property type="molecule type" value="Genomic_DNA"/>
</dbReference>
<dbReference type="Proteomes" id="UP000824540">
    <property type="component" value="Unassembled WGS sequence"/>
</dbReference>
<evidence type="ECO:0000256" key="7">
    <source>
        <dbReference type="ARBA" id="ARBA00023015"/>
    </source>
</evidence>
<feature type="domain" description="C2H2-type" evidence="14">
    <location>
        <begin position="329"/>
        <end position="356"/>
    </location>
</feature>
<dbReference type="AlphaFoldDB" id="A0A8T2PKF2"/>
<dbReference type="PROSITE" id="PS50157">
    <property type="entry name" value="ZINC_FINGER_C2H2_2"/>
    <property type="match status" value="4"/>
</dbReference>
<sequence>MVAVQEILEMVENTVSEYQEETARTKRENETILASRGKCPTEEQCCEKEWSSSLRQQDPELTLTEEKQELIPSFSTAGVQSTAQPASRGKCLTEQQCCEKEWSSSLRQQDPELTLTEEKHEFSEEHTSTQREEEPVLSSSCVKSDYNLEFISPNTYSMKTTETEEKGDFIEQQWTRLREEKNNGPESVHMEETETNFVSPGLKKMALEITLSMVSPSSVNPEIANSICNDNGDTSMMEPLNSNPCSLPSVRPDQIKAEPEEVDLTSEQLYSYIPKTQYGITETLCETSVVTASDRSATETGHMPPSGTAYANEIQCDSLLIGHRKERQHSCLQCGKCFSHVSYVKVHQHIHTGERPYSCAWCGKSFTQSGDLRRHERIHTGVKPHHCTWCDKSFTQVGNLKRHLRIHTGERPYCCTRCGKTFYDGGALKNHKRIHMRERKQKICEKER</sequence>
<evidence type="ECO:0000256" key="6">
    <source>
        <dbReference type="ARBA" id="ARBA00022833"/>
    </source>
</evidence>
<dbReference type="PANTHER" id="PTHR14003:SF23">
    <property type="entry name" value="ZINC FINGER PROTEIN 143"/>
    <property type="match status" value="1"/>
</dbReference>
<dbReference type="GO" id="GO:0031519">
    <property type="term" value="C:PcG protein complex"/>
    <property type="evidence" value="ECO:0007669"/>
    <property type="project" value="TreeGrafter"/>
</dbReference>
<evidence type="ECO:0000256" key="8">
    <source>
        <dbReference type="ARBA" id="ARBA00023125"/>
    </source>
</evidence>
<keyword evidence="8" id="KW-0238">DNA-binding</keyword>
<feature type="domain" description="C2H2-type" evidence="14">
    <location>
        <begin position="357"/>
        <end position="384"/>
    </location>
</feature>
<keyword evidence="10" id="KW-0539">Nucleus</keyword>
<reference evidence="15" key="1">
    <citation type="thesis" date="2021" institute="BYU ScholarsArchive" country="Provo, UT, USA">
        <title>Applications of and Algorithms for Genome Assembly and Genomic Analyses with an Emphasis on Marine Teleosts.</title>
        <authorList>
            <person name="Pickett B.D."/>
        </authorList>
    </citation>
    <scope>NUCLEOTIDE SEQUENCE</scope>
    <source>
        <strain evidence="15">HI-2016</strain>
    </source>
</reference>
<name>A0A8T2PKF2_9TELE</name>
<evidence type="ECO:0000256" key="5">
    <source>
        <dbReference type="ARBA" id="ARBA00022771"/>
    </source>
</evidence>
<evidence type="ECO:0000256" key="1">
    <source>
        <dbReference type="ARBA" id="ARBA00004123"/>
    </source>
</evidence>
<evidence type="ECO:0000313" key="15">
    <source>
        <dbReference type="EMBL" id="KAG9350008.1"/>
    </source>
</evidence>
<feature type="compositionally biased region" description="Basic and acidic residues" evidence="13">
    <location>
        <begin position="117"/>
        <end position="134"/>
    </location>
</feature>
<accession>A0A8T2PKF2</accession>
<feature type="region of interest" description="Disordered" evidence="13">
    <location>
        <begin position="117"/>
        <end position="138"/>
    </location>
</feature>
<dbReference type="FunFam" id="3.30.160.60:FF:000862">
    <property type="entry name" value="zinc finger protein 697"/>
    <property type="match status" value="1"/>
</dbReference>
<dbReference type="GO" id="GO:0000978">
    <property type="term" value="F:RNA polymerase II cis-regulatory region sequence-specific DNA binding"/>
    <property type="evidence" value="ECO:0007669"/>
    <property type="project" value="TreeGrafter"/>
</dbReference>
<evidence type="ECO:0000256" key="4">
    <source>
        <dbReference type="ARBA" id="ARBA00022737"/>
    </source>
</evidence>
<comment type="similarity">
    <text evidence="2">Belongs to the krueppel C2H2-type zinc-finger protein family.</text>
</comment>
<gene>
    <name evidence="15" type="ORF">JZ751_026361</name>
</gene>
<evidence type="ECO:0000256" key="9">
    <source>
        <dbReference type="ARBA" id="ARBA00023163"/>
    </source>
</evidence>
<evidence type="ECO:0000256" key="11">
    <source>
        <dbReference type="PROSITE-ProRule" id="PRU00042"/>
    </source>
</evidence>
<evidence type="ECO:0000256" key="2">
    <source>
        <dbReference type="ARBA" id="ARBA00006991"/>
    </source>
</evidence>
<keyword evidence="9" id="KW-0804">Transcription</keyword>
<keyword evidence="6" id="KW-0862">Zinc</keyword>
<dbReference type="Gene3D" id="3.30.160.60">
    <property type="entry name" value="Classic Zinc Finger"/>
    <property type="match status" value="4"/>
</dbReference>
<keyword evidence="4" id="KW-0677">Repeat</keyword>
<evidence type="ECO:0000256" key="3">
    <source>
        <dbReference type="ARBA" id="ARBA00022723"/>
    </source>
</evidence>
<dbReference type="PROSITE" id="PS00028">
    <property type="entry name" value="ZINC_FINGER_C2H2_1"/>
    <property type="match status" value="4"/>
</dbReference>
<organism evidence="15 16">
    <name type="scientific">Albula glossodonta</name>
    <name type="common">roundjaw bonefish</name>
    <dbReference type="NCBI Taxonomy" id="121402"/>
    <lineage>
        <taxon>Eukaryota</taxon>
        <taxon>Metazoa</taxon>
        <taxon>Chordata</taxon>
        <taxon>Craniata</taxon>
        <taxon>Vertebrata</taxon>
        <taxon>Euteleostomi</taxon>
        <taxon>Actinopterygii</taxon>
        <taxon>Neopterygii</taxon>
        <taxon>Teleostei</taxon>
        <taxon>Albuliformes</taxon>
        <taxon>Albulidae</taxon>
        <taxon>Albula</taxon>
    </lineage>
</organism>
<keyword evidence="7" id="KW-0805">Transcription regulation</keyword>
<protein>
    <recommendedName>
        <fullName evidence="14">C2H2-type domain-containing protein</fullName>
    </recommendedName>
</protein>
<dbReference type="GO" id="GO:0000981">
    <property type="term" value="F:DNA-binding transcription factor activity, RNA polymerase II-specific"/>
    <property type="evidence" value="ECO:0007669"/>
    <property type="project" value="TreeGrafter"/>
</dbReference>
<dbReference type="SMART" id="SM00355">
    <property type="entry name" value="ZnF_C2H2"/>
    <property type="match status" value="4"/>
</dbReference>
<comment type="caution">
    <text evidence="15">The sequence shown here is derived from an EMBL/GenBank/DDBJ whole genome shotgun (WGS) entry which is preliminary data.</text>
</comment>
<keyword evidence="3" id="KW-0479">Metal-binding</keyword>
<dbReference type="GO" id="GO:0005667">
    <property type="term" value="C:transcription regulator complex"/>
    <property type="evidence" value="ECO:0007669"/>
    <property type="project" value="TreeGrafter"/>
</dbReference>
<keyword evidence="5 11" id="KW-0863">Zinc-finger</keyword>